<sequence>MCKENISNNNNNQQNYIGGGFSWGNANINVIITPTLQTNDQLEEAILQNYEIIESWIESNQQHFSNVNDTTVYIYLDLETFRVSSVYRSHPTYKTSKKNMVGFTCIFSGIGKYTKLTQSTFISNNSGVTSYNNPNISLSTNNLSLLSSTTNTTGYASPLLSMSPSSLSPNSTSPLSSPPISSSPIINGNHYNMNVTSSVSNNGYQYSSGSSSSSSHHNNYDIVNNLYYSCSNVKNNIYDSAHYVLVQSVNRALNKLINGILSFNLQYEQVISYKRGEGLDFPHIGLVQTSLPDQPFSPLSSPISSAPSSPTKDFENNNDHIYIYNEHAIISSVDQQEEDHLEKKHIEPSPPGTPFLTNNNHIHNIFSSYFIDHSKKIIPTIKRTLERSTTSPNLNSSFDQIKIHSNNHIDIGPSSTIDTIGVNGGNPASPLKIPSNGFISSPSLQSLVTNTASVEPLLLEQPFSSALSSSPSSEFDKPKLPASPAKLSALQAKLHSISKEIGDSEAMYVNETSDLNGAACMSSLYGWDFEKKEQFGNPFADCFCISIDPHPMIRAVLSVADGSGHGEDPKRAACMSVLGSNQYIESLYEQEIQTTNDLLTIVGNSIFEGHKRIIEDEYYKNLDIHFEPKGATTFCIGVLSKLVEPNNSNSNNSNGLNGSVYNSNSNINNNSVNGNNNCNNNVNIENNNNNNNNSNNNGNQSPRLTQGDQQDSFKSYIKPQSSARKNSRGNGSIPRYIDQNYVNGDENTGGSSGETSPNIFQSNSPIISSQRLNNPIANHHIPMPPSLNRMCLSQSNDSEISSIISESPELMISKKTSVKPIEIPNSNGFATSPNNLSPRKSLSPTKNTVPAKLPPPTLPPRPHNLIMGNNNYSHNLNINSLNIKDPWVFIVGSVGDTKAYRWSHINGKVIEITNRAKLTPGAGGNVNQLKVSSRNFNDAGGQLGWMWGGDQDKSWPLDAASYPETKSDNLRRELIIARNEKCKPLLTNLHFAMSLVVPGDRVFIVSDGVSDNFLTENVSLGASNQQSTGKIKSTREQIEDNMTRFLDGLPKESLATCETMSQAIITHCIENTEPFRNLQEETSKLLLKLKEIEAHSPNDFTKDPLYQTYKKLHNQKTNALRKIKTGKPDHSSIVIYQVPHN</sequence>
<feature type="compositionally biased region" description="Polar residues" evidence="1">
    <location>
        <begin position="824"/>
        <end position="848"/>
    </location>
</feature>
<dbReference type="PANTHER" id="PTHR21586:SF4">
    <property type="entry name" value="PROTEIN PHOSPHATASE 2C-RELATED PROTEIN"/>
    <property type="match status" value="1"/>
</dbReference>
<organism evidence="2 3">
    <name type="scientific">Dictyostelium purpureum</name>
    <name type="common">Slime mold</name>
    <dbReference type="NCBI Taxonomy" id="5786"/>
    <lineage>
        <taxon>Eukaryota</taxon>
        <taxon>Amoebozoa</taxon>
        <taxon>Evosea</taxon>
        <taxon>Eumycetozoa</taxon>
        <taxon>Dictyostelia</taxon>
        <taxon>Dictyosteliales</taxon>
        <taxon>Dictyosteliaceae</taxon>
        <taxon>Dictyostelium</taxon>
    </lineage>
</organism>
<dbReference type="GeneID" id="10509302"/>
<dbReference type="InterPro" id="IPR053287">
    <property type="entry name" value="PP2C-like_domain"/>
</dbReference>
<feature type="compositionally biased region" description="Polar residues" evidence="1">
    <location>
        <begin position="740"/>
        <end position="765"/>
    </location>
</feature>
<dbReference type="AlphaFoldDB" id="F0Z7N9"/>
<feature type="compositionally biased region" description="Pro residues" evidence="1">
    <location>
        <begin position="852"/>
        <end position="861"/>
    </location>
</feature>
<feature type="compositionally biased region" description="Polar residues" evidence="1">
    <location>
        <begin position="700"/>
        <end position="730"/>
    </location>
</feature>
<name>F0Z7N9_DICPU</name>
<evidence type="ECO:0000313" key="3">
    <source>
        <dbReference type="Proteomes" id="UP000001064"/>
    </source>
</evidence>
<evidence type="ECO:0008006" key="4">
    <source>
        <dbReference type="Google" id="ProtNLM"/>
    </source>
</evidence>
<dbReference type="FunCoup" id="F0Z7N9">
    <property type="interactions" value="743"/>
</dbReference>
<proteinExistence type="predicted"/>
<protein>
    <recommendedName>
        <fullName evidence="4">PPM-type phosphatase domain-containing protein</fullName>
    </recommendedName>
</protein>
<dbReference type="PANTHER" id="PTHR21586">
    <property type="entry name" value="TIPA"/>
    <property type="match status" value="1"/>
</dbReference>
<gene>
    <name evidence="2" type="ORF">DICPUDRAFT_74415</name>
</gene>
<dbReference type="OrthoDB" id="2556847at2759"/>
<dbReference type="OMA" id="IITHCIE"/>
<reference evidence="3" key="1">
    <citation type="journal article" date="2011" name="Genome Biol.">
        <title>Comparative genomics of the social amoebae Dictyostelium discoideum and Dictyostelium purpureum.</title>
        <authorList>
            <consortium name="US DOE Joint Genome Institute (JGI-PGF)"/>
            <person name="Sucgang R."/>
            <person name="Kuo A."/>
            <person name="Tian X."/>
            <person name="Salerno W."/>
            <person name="Parikh A."/>
            <person name="Feasley C.L."/>
            <person name="Dalin E."/>
            <person name="Tu H."/>
            <person name="Huang E."/>
            <person name="Barry K."/>
            <person name="Lindquist E."/>
            <person name="Shapiro H."/>
            <person name="Bruce D."/>
            <person name="Schmutz J."/>
            <person name="Salamov A."/>
            <person name="Fey P."/>
            <person name="Gaudet P."/>
            <person name="Anjard C."/>
            <person name="Babu M.M."/>
            <person name="Basu S."/>
            <person name="Bushmanova Y."/>
            <person name="van der Wel H."/>
            <person name="Katoh-Kurasawa M."/>
            <person name="Dinh C."/>
            <person name="Coutinho P.M."/>
            <person name="Saito T."/>
            <person name="Elias M."/>
            <person name="Schaap P."/>
            <person name="Kay R.R."/>
            <person name="Henrissat B."/>
            <person name="Eichinger L."/>
            <person name="Rivero F."/>
            <person name="Putnam N.H."/>
            <person name="West C.M."/>
            <person name="Loomis W.F."/>
            <person name="Chisholm R.L."/>
            <person name="Shaulsky G."/>
            <person name="Strassmann J.E."/>
            <person name="Queller D.C."/>
            <person name="Kuspa A."/>
            <person name="Grigoriev I.V."/>
        </authorList>
    </citation>
    <scope>NUCLEOTIDE SEQUENCE [LARGE SCALE GENOMIC DNA]</scope>
    <source>
        <strain evidence="3">QSDP1</strain>
    </source>
</reference>
<dbReference type="KEGG" id="dpp:DICPUDRAFT_74415"/>
<dbReference type="VEuPathDB" id="AmoebaDB:DICPUDRAFT_74415"/>
<evidence type="ECO:0000313" key="2">
    <source>
        <dbReference type="EMBL" id="EGC40097.1"/>
    </source>
</evidence>
<feature type="region of interest" description="Disordered" evidence="1">
    <location>
        <begin position="823"/>
        <end position="861"/>
    </location>
</feature>
<keyword evidence="3" id="KW-1185">Reference proteome</keyword>
<accession>F0Z7N9</accession>
<feature type="compositionally biased region" description="Low complexity" evidence="1">
    <location>
        <begin position="647"/>
        <end position="699"/>
    </location>
</feature>
<dbReference type="EMBL" id="GL870947">
    <property type="protein sequence ID" value="EGC40097.1"/>
    <property type="molecule type" value="Genomic_DNA"/>
</dbReference>
<feature type="region of interest" description="Disordered" evidence="1">
    <location>
        <begin position="647"/>
        <end position="765"/>
    </location>
</feature>
<dbReference type="InParanoid" id="F0Z7N9"/>
<dbReference type="eggNOG" id="ENOG502RCIQ">
    <property type="taxonomic scope" value="Eukaryota"/>
</dbReference>
<dbReference type="RefSeq" id="XP_003283446.1">
    <property type="nucleotide sequence ID" value="XM_003283398.1"/>
</dbReference>
<dbReference type="Proteomes" id="UP000001064">
    <property type="component" value="Unassembled WGS sequence"/>
</dbReference>
<evidence type="ECO:0000256" key="1">
    <source>
        <dbReference type="SAM" id="MobiDB-lite"/>
    </source>
</evidence>